<keyword evidence="2" id="KW-1185">Reference proteome</keyword>
<dbReference type="AlphaFoldDB" id="A0AAD4I0V3"/>
<accession>A0AAD4I0V3</accession>
<dbReference type="Proteomes" id="UP001199106">
    <property type="component" value="Unassembled WGS sequence"/>
</dbReference>
<organism evidence="1 2">
    <name type="scientific">Alternaria panax</name>
    <dbReference type="NCBI Taxonomy" id="48097"/>
    <lineage>
        <taxon>Eukaryota</taxon>
        <taxon>Fungi</taxon>
        <taxon>Dikarya</taxon>
        <taxon>Ascomycota</taxon>
        <taxon>Pezizomycotina</taxon>
        <taxon>Dothideomycetes</taxon>
        <taxon>Pleosporomycetidae</taxon>
        <taxon>Pleosporales</taxon>
        <taxon>Pleosporineae</taxon>
        <taxon>Pleosporaceae</taxon>
        <taxon>Alternaria</taxon>
        <taxon>Alternaria sect. Panax</taxon>
    </lineage>
</organism>
<sequence length="101" mass="11454">MASGVGDSICETCRKIGFHDLLQDPREDEVHKMGKPSPYTMRHSYNCKICRFMFHNVPVSLMEKTFELRSYSFRKMSRGARKSNLDNQGGVLLKIGIPATG</sequence>
<proteinExistence type="predicted"/>
<reference evidence="1" key="1">
    <citation type="submission" date="2021-07" db="EMBL/GenBank/DDBJ databases">
        <title>Genome Resource of American Ginseng Black Spot Pathogen Alternaria panax.</title>
        <authorList>
            <person name="Qiu C."/>
            <person name="Wang W."/>
            <person name="Liu Z."/>
        </authorList>
    </citation>
    <scope>NUCLEOTIDE SEQUENCE</scope>
    <source>
        <strain evidence="1">BNCC115425</strain>
    </source>
</reference>
<name>A0AAD4I0V3_9PLEO</name>
<gene>
    <name evidence="1" type="ORF">G6011_11795</name>
</gene>
<evidence type="ECO:0000313" key="2">
    <source>
        <dbReference type="Proteomes" id="UP001199106"/>
    </source>
</evidence>
<comment type="caution">
    <text evidence="1">The sequence shown here is derived from an EMBL/GenBank/DDBJ whole genome shotgun (WGS) entry which is preliminary data.</text>
</comment>
<evidence type="ECO:0000313" key="1">
    <source>
        <dbReference type="EMBL" id="KAG9184965.1"/>
    </source>
</evidence>
<dbReference type="EMBL" id="JAANER010000013">
    <property type="protein sequence ID" value="KAG9184965.1"/>
    <property type="molecule type" value="Genomic_DNA"/>
</dbReference>
<protein>
    <submittedName>
        <fullName evidence="1">Uncharacterized protein</fullName>
    </submittedName>
</protein>